<reference evidence="9 10" key="1">
    <citation type="submission" date="2020-05" db="EMBL/GenBank/DDBJ databases">
        <title>Sulfurimonas marisnigri, sp. nov., and Sulfurimonas baltica, sp. nov., manganese oxide reducing chemolithoautotrophs of the class Epsilonproteobacteria isolated from the pelagic redoxclines of the Black and Baltic Seas and emended description of the genus Sulfurimonas.</title>
        <authorList>
            <person name="Henkel J.V."/>
            <person name="Laudan C."/>
            <person name="Werner J."/>
            <person name="Neu T."/>
            <person name="Plewe S."/>
            <person name="Sproer C."/>
            <person name="Bunk B."/>
            <person name="Schulz-Vogt H.N."/>
        </authorList>
    </citation>
    <scope>NUCLEOTIDE SEQUENCE [LARGE SCALE GENOMIC DNA]</scope>
    <source>
        <strain evidence="9 10">GD2</strain>
    </source>
</reference>
<dbReference type="GO" id="GO:0000155">
    <property type="term" value="F:phosphorelay sensor kinase activity"/>
    <property type="evidence" value="ECO:0007669"/>
    <property type="project" value="InterPro"/>
</dbReference>
<dbReference type="InterPro" id="IPR052162">
    <property type="entry name" value="Sensor_kinase/Photoreceptor"/>
</dbReference>
<dbReference type="RefSeq" id="WP_194369057.1">
    <property type="nucleotide sequence ID" value="NZ_CP054492.1"/>
</dbReference>
<evidence type="ECO:0000313" key="10">
    <source>
        <dbReference type="Proteomes" id="UP000593994"/>
    </source>
</evidence>
<dbReference type="Pfam" id="PF02518">
    <property type="entry name" value="HATPase_c"/>
    <property type="match status" value="1"/>
</dbReference>
<dbReference type="InterPro" id="IPR000014">
    <property type="entry name" value="PAS"/>
</dbReference>
<dbReference type="PROSITE" id="PS50112">
    <property type="entry name" value="PAS"/>
    <property type="match status" value="3"/>
</dbReference>
<evidence type="ECO:0000259" key="7">
    <source>
        <dbReference type="PROSITE" id="PS50112"/>
    </source>
</evidence>
<dbReference type="SMART" id="SM00387">
    <property type="entry name" value="HATPase_c"/>
    <property type="match status" value="1"/>
</dbReference>
<dbReference type="Gene3D" id="3.30.565.10">
    <property type="entry name" value="Histidine kinase-like ATPase, C-terminal domain"/>
    <property type="match status" value="1"/>
</dbReference>
<accession>A0A7S7RMN2</accession>
<dbReference type="CDD" id="cd00130">
    <property type="entry name" value="PAS"/>
    <property type="match status" value="3"/>
</dbReference>
<dbReference type="PANTHER" id="PTHR43304">
    <property type="entry name" value="PHYTOCHROME-LIKE PROTEIN CPH1"/>
    <property type="match status" value="1"/>
</dbReference>
<dbReference type="InterPro" id="IPR003018">
    <property type="entry name" value="GAF"/>
</dbReference>
<proteinExistence type="predicted"/>
<dbReference type="InterPro" id="IPR004358">
    <property type="entry name" value="Sig_transdc_His_kin-like_C"/>
</dbReference>
<dbReference type="InterPro" id="IPR000700">
    <property type="entry name" value="PAS-assoc_C"/>
</dbReference>
<protein>
    <recommendedName>
        <fullName evidence="2">histidine kinase</fullName>
        <ecNumber evidence="2">2.7.13.3</ecNumber>
    </recommendedName>
</protein>
<dbReference type="Pfam" id="PF01590">
    <property type="entry name" value="GAF"/>
    <property type="match status" value="1"/>
</dbReference>
<evidence type="ECO:0000259" key="8">
    <source>
        <dbReference type="PROSITE" id="PS50113"/>
    </source>
</evidence>
<dbReference type="EC" id="2.7.13.3" evidence="2"/>
<dbReference type="Pfam" id="PF08447">
    <property type="entry name" value="PAS_3"/>
    <property type="match status" value="1"/>
</dbReference>
<dbReference type="Gene3D" id="3.30.450.40">
    <property type="match status" value="1"/>
</dbReference>
<dbReference type="Gene3D" id="3.30.450.20">
    <property type="entry name" value="PAS domain"/>
    <property type="match status" value="3"/>
</dbReference>
<dbReference type="PROSITE" id="PS50113">
    <property type="entry name" value="PAC"/>
    <property type="match status" value="3"/>
</dbReference>
<dbReference type="KEGG" id="sbal:HUE88_11180"/>
<feature type="domain" description="PAS" evidence="7">
    <location>
        <begin position="167"/>
        <end position="239"/>
    </location>
</feature>
<feature type="domain" description="PAC" evidence="8">
    <location>
        <begin position="368"/>
        <end position="421"/>
    </location>
</feature>
<dbReference type="PANTHER" id="PTHR43304:SF1">
    <property type="entry name" value="PAC DOMAIN-CONTAINING PROTEIN"/>
    <property type="match status" value="1"/>
</dbReference>
<dbReference type="SUPFAM" id="SSF55781">
    <property type="entry name" value="GAF domain-like"/>
    <property type="match status" value="1"/>
</dbReference>
<evidence type="ECO:0000256" key="2">
    <source>
        <dbReference type="ARBA" id="ARBA00012438"/>
    </source>
</evidence>
<comment type="catalytic activity">
    <reaction evidence="1">
        <text>ATP + protein L-histidine = ADP + protein N-phospho-L-histidine.</text>
        <dbReference type="EC" id="2.7.13.3"/>
    </reaction>
</comment>
<dbReference type="SUPFAM" id="SSF55874">
    <property type="entry name" value="ATPase domain of HSP90 chaperone/DNA topoisomerase II/histidine kinase"/>
    <property type="match status" value="1"/>
</dbReference>
<feature type="domain" description="PAS" evidence="7">
    <location>
        <begin position="296"/>
        <end position="366"/>
    </location>
</feature>
<dbReference type="Pfam" id="PF13426">
    <property type="entry name" value="PAS_9"/>
    <property type="match status" value="1"/>
</dbReference>
<keyword evidence="10" id="KW-1185">Reference proteome</keyword>
<dbReference type="Pfam" id="PF08448">
    <property type="entry name" value="PAS_4"/>
    <property type="match status" value="1"/>
</dbReference>
<dbReference type="Gene3D" id="1.10.287.130">
    <property type="match status" value="1"/>
</dbReference>
<dbReference type="Proteomes" id="UP000593994">
    <property type="component" value="Chromosome"/>
</dbReference>
<evidence type="ECO:0000313" key="9">
    <source>
        <dbReference type="EMBL" id="QOY51659.1"/>
    </source>
</evidence>
<dbReference type="InterPro" id="IPR029016">
    <property type="entry name" value="GAF-like_dom_sf"/>
</dbReference>
<dbReference type="PROSITE" id="PS50109">
    <property type="entry name" value="HIS_KIN"/>
    <property type="match status" value="1"/>
</dbReference>
<dbReference type="InterPro" id="IPR005467">
    <property type="entry name" value="His_kinase_dom"/>
</dbReference>
<dbReference type="PRINTS" id="PR00344">
    <property type="entry name" value="BCTRLSENSOR"/>
</dbReference>
<dbReference type="InterPro" id="IPR003594">
    <property type="entry name" value="HATPase_dom"/>
</dbReference>
<dbReference type="InterPro" id="IPR013656">
    <property type="entry name" value="PAS_4"/>
</dbReference>
<dbReference type="InterPro" id="IPR003661">
    <property type="entry name" value="HisK_dim/P_dom"/>
</dbReference>
<gene>
    <name evidence="9" type="ORF">HUE88_11180</name>
</gene>
<feature type="domain" description="PAC" evidence="8">
    <location>
        <begin position="243"/>
        <end position="295"/>
    </location>
</feature>
<dbReference type="InterPro" id="IPR001610">
    <property type="entry name" value="PAC"/>
</dbReference>
<evidence type="ECO:0000256" key="4">
    <source>
        <dbReference type="ARBA" id="ARBA00022679"/>
    </source>
</evidence>
<name>A0A7S7RMN2_9BACT</name>
<feature type="domain" description="PAS" evidence="7">
    <location>
        <begin position="418"/>
        <end position="464"/>
    </location>
</feature>
<evidence type="ECO:0000256" key="5">
    <source>
        <dbReference type="ARBA" id="ARBA00022777"/>
    </source>
</evidence>
<organism evidence="9 10">
    <name type="scientific">Candidatus Sulfurimonas baltica</name>
    <dbReference type="NCBI Taxonomy" id="2740404"/>
    <lineage>
        <taxon>Bacteria</taxon>
        <taxon>Pseudomonadati</taxon>
        <taxon>Campylobacterota</taxon>
        <taxon>Epsilonproteobacteria</taxon>
        <taxon>Campylobacterales</taxon>
        <taxon>Sulfurimonadaceae</taxon>
        <taxon>Sulfurimonas</taxon>
    </lineage>
</organism>
<feature type="domain" description="Histidine kinase" evidence="6">
    <location>
        <begin position="563"/>
        <end position="784"/>
    </location>
</feature>
<keyword evidence="4" id="KW-0808">Transferase</keyword>
<dbReference type="InterPro" id="IPR035965">
    <property type="entry name" value="PAS-like_dom_sf"/>
</dbReference>
<dbReference type="AlphaFoldDB" id="A0A7S7RMN2"/>
<feature type="domain" description="PAC" evidence="8">
    <location>
        <begin position="491"/>
        <end position="543"/>
    </location>
</feature>
<dbReference type="EMBL" id="CP054492">
    <property type="protein sequence ID" value="QOY51659.1"/>
    <property type="molecule type" value="Genomic_DNA"/>
</dbReference>
<dbReference type="CDD" id="cd00082">
    <property type="entry name" value="HisKA"/>
    <property type="match status" value="1"/>
</dbReference>
<dbReference type="NCBIfam" id="TIGR00229">
    <property type="entry name" value="sensory_box"/>
    <property type="match status" value="3"/>
</dbReference>
<sequence>MITTVELKLKNIIEALKNSSGQQFFENIVLSLASTINVDYVFIARLDDKKINSTTIALAAKGEIVDNFVYDLKDTPCADVSDNSVCCFTQGITKLYPKDQLLIDMNIESYIGTPLQDSKGNVMGLIVALSEKKIENEDFIKTLFEVFSGRIAVELEREILEASNREYKERLELALEGSSDGLWDWDLTTNELYLSPRYKEMLGYKDDELSNEYSTWYNNTHPDDIEEILHKVDSYIAHKITVFEHTFRMKHKDGSWVWILGRGKAQFDKDDKAVRMVGYHTDMTESKTREQETIKLKTLLGNIIDSVENIIFVKDENFIYIECNTAFEKSVGKSHKEILGKNDYELFDKKTADFFRTKDKMVISENKTLSNYEWVTRPDGTEVYYLTVKTTLRNSEGKVIGIVGNSIDVTEEYKTQHEISRLKSALERSPVSIVMTDKDGIIEYVNPNTSTVSGYSKEELIGKNPRILKSGYINDEEYKKVWEHISSGEVWTGDFKNIAKDGSIFWEETTILPSFNKDNEVDGYIAFKLEITEKVHLKQELKNQEEIMIAQSRHAAMGEMISMIAHQWRQPISVIAMGANNILADIELDMVDINNLAIGAKEIIRQTQELSNTIDDFRGFFRPGKTLEDILPEDVFKDAFGVIGKSLQNNNIEIIQEFHNGKKITTHSRELMQVLINILNNAKEALIESGVKERKIFISINGISNGVEITICDNAGGIKEDIINKIFDPYFSTKNQNVGTGLGLYMSKTIIEKHLGGILKVYNKHYTQESVVGACFTIELPFNKNKGENHE</sequence>
<dbReference type="SMART" id="SM00091">
    <property type="entry name" value="PAS"/>
    <property type="match status" value="3"/>
</dbReference>
<dbReference type="InterPro" id="IPR036890">
    <property type="entry name" value="HATPase_C_sf"/>
</dbReference>
<dbReference type="SUPFAM" id="SSF55785">
    <property type="entry name" value="PYP-like sensor domain (PAS domain)"/>
    <property type="match status" value="3"/>
</dbReference>
<keyword evidence="5" id="KW-0418">Kinase</keyword>
<evidence type="ECO:0000256" key="3">
    <source>
        <dbReference type="ARBA" id="ARBA00022553"/>
    </source>
</evidence>
<dbReference type="SMART" id="SM00086">
    <property type="entry name" value="PAC"/>
    <property type="match status" value="3"/>
</dbReference>
<evidence type="ECO:0000259" key="6">
    <source>
        <dbReference type="PROSITE" id="PS50109"/>
    </source>
</evidence>
<dbReference type="InterPro" id="IPR013655">
    <property type="entry name" value="PAS_fold_3"/>
</dbReference>
<dbReference type="InterPro" id="IPR036097">
    <property type="entry name" value="HisK_dim/P_sf"/>
</dbReference>
<keyword evidence="3" id="KW-0597">Phosphoprotein</keyword>
<evidence type="ECO:0000256" key="1">
    <source>
        <dbReference type="ARBA" id="ARBA00000085"/>
    </source>
</evidence>
<dbReference type="SUPFAM" id="SSF47384">
    <property type="entry name" value="Homodimeric domain of signal transducing histidine kinase"/>
    <property type="match status" value="1"/>
</dbReference>